<name>A0A2T0U3V7_9SPHI</name>
<gene>
    <name evidence="4" type="ORF">B0I27_10547</name>
</gene>
<dbReference type="InterPro" id="IPR001544">
    <property type="entry name" value="Aminotrans_IV"/>
</dbReference>
<protein>
    <submittedName>
        <fullName evidence="4">D-alanine transaminase</fullName>
    </submittedName>
</protein>
<sequence>MASLKKSFPELVYLNGDWLAHDKAFVSVFDRGYMLGDGIYEVIPVYNGQPFAVEGHMLRFQAGLDAVGIGFDVDDLRPLLRQCLERSSLHGSDAAIYIQVTRGVAPRTHFFPEDVKPSVLLYAYPITLRGFENKLASVMISEDIRWHRCDIKSISLMANVRANNEAHRQSLAENLLSREGYITEGSHTSVFFVKNNTVYTHPEGHHILPGITRRVVIDLCGDLGLKLKEEAVQSDEVRNVDEIFLTGTTVQITAVTSVHLDGNEVFRTQDAGPITKMLQTAFIGKVAAET</sequence>
<comment type="caution">
    <text evidence="4">The sequence shown here is derived from an EMBL/GenBank/DDBJ whole genome shotgun (WGS) entry which is preliminary data.</text>
</comment>
<dbReference type="RefSeq" id="WP_106293008.1">
    <property type="nucleotide sequence ID" value="NZ_PVTH01000005.1"/>
</dbReference>
<dbReference type="Pfam" id="PF01063">
    <property type="entry name" value="Aminotran_4"/>
    <property type="match status" value="1"/>
</dbReference>
<evidence type="ECO:0000313" key="4">
    <source>
        <dbReference type="EMBL" id="PRY52581.1"/>
    </source>
</evidence>
<keyword evidence="3" id="KW-0663">Pyridoxal phosphate</keyword>
<accession>A0A2T0U3V7</accession>
<evidence type="ECO:0000256" key="3">
    <source>
        <dbReference type="ARBA" id="ARBA00022898"/>
    </source>
</evidence>
<dbReference type="InterPro" id="IPR050571">
    <property type="entry name" value="Class-IV_PLP-Dep_Aminotrnsfr"/>
</dbReference>
<dbReference type="EMBL" id="PVTH01000005">
    <property type="protein sequence ID" value="PRY52581.1"/>
    <property type="molecule type" value="Genomic_DNA"/>
</dbReference>
<evidence type="ECO:0000256" key="1">
    <source>
        <dbReference type="ARBA" id="ARBA00001933"/>
    </source>
</evidence>
<proteinExistence type="inferred from homology"/>
<dbReference type="PANTHER" id="PTHR42743">
    <property type="entry name" value="AMINO-ACID AMINOTRANSFERASE"/>
    <property type="match status" value="1"/>
</dbReference>
<dbReference type="SUPFAM" id="SSF56752">
    <property type="entry name" value="D-aminoacid aminotransferase-like PLP-dependent enzymes"/>
    <property type="match status" value="1"/>
</dbReference>
<dbReference type="Gene3D" id="3.20.10.10">
    <property type="entry name" value="D-amino Acid Aminotransferase, subunit A, domain 2"/>
    <property type="match status" value="1"/>
</dbReference>
<dbReference type="OrthoDB" id="9804984at2"/>
<dbReference type="GO" id="GO:0008652">
    <property type="term" value="P:amino acid biosynthetic process"/>
    <property type="evidence" value="ECO:0007669"/>
    <property type="project" value="UniProtKB-ARBA"/>
</dbReference>
<comment type="cofactor">
    <cofactor evidence="1">
        <name>pyridoxal 5'-phosphate</name>
        <dbReference type="ChEBI" id="CHEBI:597326"/>
    </cofactor>
</comment>
<dbReference type="PANTHER" id="PTHR42743:SF10">
    <property type="entry name" value="D-ALANINE AMINOTRANSFERASE"/>
    <property type="match status" value="1"/>
</dbReference>
<evidence type="ECO:0000256" key="2">
    <source>
        <dbReference type="ARBA" id="ARBA00009320"/>
    </source>
</evidence>
<dbReference type="Proteomes" id="UP000238034">
    <property type="component" value="Unassembled WGS sequence"/>
</dbReference>
<reference evidence="4 5" key="1">
    <citation type="submission" date="2018-03" db="EMBL/GenBank/DDBJ databases">
        <title>Genomic Encyclopedia of Type Strains, Phase III (KMG-III): the genomes of soil and plant-associated and newly described type strains.</title>
        <authorList>
            <person name="Whitman W."/>
        </authorList>
    </citation>
    <scope>NUCLEOTIDE SEQUENCE [LARGE SCALE GENOMIC DNA]</scope>
    <source>
        <strain evidence="4 5">CGMCC 1.9313</strain>
    </source>
</reference>
<evidence type="ECO:0000313" key="5">
    <source>
        <dbReference type="Proteomes" id="UP000238034"/>
    </source>
</evidence>
<dbReference type="InterPro" id="IPR036038">
    <property type="entry name" value="Aminotransferase-like"/>
</dbReference>
<dbReference type="GO" id="GO:0005829">
    <property type="term" value="C:cytosol"/>
    <property type="evidence" value="ECO:0007669"/>
    <property type="project" value="TreeGrafter"/>
</dbReference>
<organism evidence="4 5">
    <name type="scientific">Arcticibacter pallidicorallinus</name>
    <dbReference type="NCBI Taxonomy" id="1259464"/>
    <lineage>
        <taxon>Bacteria</taxon>
        <taxon>Pseudomonadati</taxon>
        <taxon>Bacteroidota</taxon>
        <taxon>Sphingobacteriia</taxon>
        <taxon>Sphingobacteriales</taxon>
        <taxon>Sphingobacteriaceae</taxon>
        <taxon>Arcticibacter</taxon>
    </lineage>
</organism>
<keyword evidence="5" id="KW-1185">Reference proteome</keyword>
<comment type="similarity">
    <text evidence="2">Belongs to the class-IV pyridoxal-phosphate-dependent aminotransferase family.</text>
</comment>
<dbReference type="GO" id="GO:0003824">
    <property type="term" value="F:catalytic activity"/>
    <property type="evidence" value="ECO:0007669"/>
    <property type="project" value="InterPro"/>
</dbReference>
<dbReference type="GO" id="GO:0046394">
    <property type="term" value="P:carboxylic acid biosynthetic process"/>
    <property type="evidence" value="ECO:0007669"/>
    <property type="project" value="UniProtKB-ARBA"/>
</dbReference>
<dbReference type="FunFam" id="3.20.10.10:FF:000002">
    <property type="entry name" value="D-alanine aminotransferase"/>
    <property type="match status" value="1"/>
</dbReference>
<dbReference type="AlphaFoldDB" id="A0A2T0U3V7"/>
<dbReference type="InterPro" id="IPR043131">
    <property type="entry name" value="BCAT-like_N"/>
</dbReference>
<dbReference type="Gene3D" id="3.30.470.10">
    <property type="match status" value="1"/>
</dbReference>
<dbReference type="InterPro" id="IPR043132">
    <property type="entry name" value="BCAT-like_C"/>
</dbReference>